<protein>
    <submittedName>
        <fullName evidence="2">CpdA like metallo phosphatase</fullName>
    </submittedName>
</protein>
<dbReference type="InterPro" id="IPR050535">
    <property type="entry name" value="DNA_Repair-Maintenance_Comp"/>
</dbReference>
<dbReference type="PANTHER" id="PTHR30337">
    <property type="entry name" value="COMPONENT OF ATP-DEPENDENT DSDNA EXONUCLEASE"/>
    <property type="match status" value="1"/>
</dbReference>
<evidence type="ECO:0000313" key="2">
    <source>
        <dbReference type="EMBL" id="WNL49762.1"/>
    </source>
</evidence>
<name>A0AA96ELC8_9VIRU</name>
<gene>
    <name evidence="2" type="ORF">MarFTMF_246</name>
</gene>
<dbReference type="InterPro" id="IPR004843">
    <property type="entry name" value="Calcineurin-like_PHP"/>
</dbReference>
<dbReference type="Gene3D" id="3.60.21.10">
    <property type="match status" value="1"/>
</dbReference>
<reference evidence="2" key="1">
    <citation type="submission" date="2023-07" db="EMBL/GenBank/DDBJ databases">
        <authorList>
            <person name="Xia Y."/>
        </authorList>
    </citation>
    <scope>NUCLEOTIDE SEQUENCE</scope>
    <source>
        <strain evidence="2">F</strain>
    </source>
</reference>
<dbReference type="GO" id="GO:0016787">
    <property type="term" value="F:hydrolase activity"/>
    <property type="evidence" value="ECO:0007669"/>
    <property type="project" value="InterPro"/>
</dbReference>
<dbReference type="Pfam" id="PF00149">
    <property type="entry name" value="Metallophos"/>
    <property type="match status" value="1"/>
</dbReference>
<organism evidence="2">
    <name type="scientific">Marseillevirus sp</name>
    <dbReference type="NCBI Taxonomy" id="2809551"/>
    <lineage>
        <taxon>Viruses</taxon>
        <taxon>Varidnaviria</taxon>
        <taxon>Bamfordvirae</taxon>
        <taxon>Nucleocytoviricota</taxon>
        <taxon>Megaviricetes</taxon>
        <taxon>Pimascovirales</taxon>
        <taxon>Pimascovirales incertae sedis</taxon>
        <taxon>Marseilleviridae</taxon>
        <taxon>Marseillevirus</taxon>
    </lineage>
</organism>
<dbReference type="EMBL" id="OR343188">
    <property type="protein sequence ID" value="WNL49762.1"/>
    <property type="molecule type" value="Genomic_DNA"/>
</dbReference>
<proteinExistence type="predicted"/>
<evidence type="ECO:0000259" key="1">
    <source>
        <dbReference type="Pfam" id="PF00149"/>
    </source>
</evidence>
<feature type="domain" description="Calcineurin-like phosphoesterase" evidence="1">
    <location>
        <begin position="7"/>
        <end position="126"/>
    </location>
</feature>
<dbReference type="InterPro" id="IPR029052">
    <property type="entry name" value="Metallo-depent_PP-like"/>
</dbReference>
<accession>A0AA96ELC8</accession>
<sequence length="336" mass="38555">MEIVSCLCIGDPHFKTSNIQEVEKLTAKILEIVQKRKPTFVVVLGDILDTHETYHEAPFNKAIFFLSKLSVLCPTFLLIGNHDYCNNSQFQTTRHAFNACKRWKNMYVVDKAMFKEFKGHTFWFCPYVPPGRFEECLNTAGNGWKKASCIFAHQEFAGCKMGPIVSTEGDVWKTEYPLVISGHIHDAQIVGKNVYYTGSALQHSFGDSEKKGIWLVEFSGLFEAGWRYKKYELEGKRKKTVYVDAKEALEKVPDMNFDDADVRVVFRGSAADFAALRKSKNFTEISKSATKVAFTREEVEQQEPESVAKKTYDEIMAELLEKEDESVRILWKQMRD</sequence>
<dbReference type="SUPFAM" id="SSF56300">
    <property type="entry name" value="Metallo-dependent phosphatases"/>
    <property type="match status" value="1"/>
</dbReference>